<protein>
    <submittedName>
        <fullName evidence="3">Uncharacterized protein</fullName>
    </submittedName>
</protein>
<keyword evidence="2" id="KW-1133">Transmembrane helix</keyword>
<dbReference type="AlphaFoldDB" id="A0A1N5YUD8"/>
<feature type="transmembrane region" description="Helical" evidence="2">
    <location>
        <begin position="82"/>
        <end position="101"/>
    </location>
</feature>
<evidence type="ECO:0000313" key="4">
    <source>
        <dbReference type="Proteomes" id="UP000185124"/>
    </source>
</evidence>
<organism evidence="3 4">
    <name type="scientific">Micromonospora cremea</name>
    <dbReference type="NCBI Taxonomy" id="709881"/>
    <lineage>
        <taxon>Bacteria</taxon>
        <taxon>Bacillati</taxon>
        <taxon>Actinomycetota</taxon>
        <taxon>Actinomycetes</taxon>
        <taxon>Micromonosporales</taxon>
        <taxon>Micromonosporaceae</taxon>
        <taxon>Micromonospora</taxon>
    </lineage>
</organism>
<keyword evidence="4" id="KW-1185">Reference proteome</keyword>
<keyword evidence="2" id="KW-0472">Membrane</keyword>
<accession>A0A1N5YUD8</accession>
<sequence>MTTWPAAAALWALAYGLLALYWSAGGAGFPFGAADPDPGIDKGMSILGGAHQASAAPVIAVCAMAATVLAGLLAVRTWPGRAGAALEAIAWAVALVLGIVLPDYRPLVAVGHLPVLLAGKPFGWPEDVTIASQVPWPVVNQFICILGGILFAVAALAHRRTRTGACAACGHSGRDHDPARWGAVAVWIAAGVPVLYATTRWAWALGVPFGFSAAELRQMDQELPGIWWVGAAMGSMGLIGSVLTVGLIRPWGEAFPRWIPVLRGRRVPVALAVVPAMAVAMLVTSAGLMFARALYVNPSMGNWAAMGPSLLWPVWGAALAVAAVAYRLRRQTPCARCGDSQSGRGTAPHLPLSSGARAASHNPASAHPGHARHRP</sequence>
<keyword evidence="2" id="KW-0812">Transmembrane</keyword>
<evidence type="ECO:0000256" key="1">
    <source>
        <dbReference type="SAM" id="MobiDB-lite"/>
    </source>
</evidence>
<feature type="transmembrane region" description="Helical" evidence="2">
    <location>
        <begin position="226"/>
        <end position="248"/>
    </location>
</feature>
<dbReference type="STRING" id="709881.SAMN04489832_3283"/>
<feature type="transmembrane region" description="Helical" evidence="2">
    <location>
        <begin position="138"/>
        <end position="157"/>
    </location>
</feature>
<feature type="transmembrane region" description="Helical" evidence="2">
    <location>
        <begin position="310"/>
        <end position="328"/>
    </location>
</feature>
<feature type="region of interest" description="Disordered" evidence="1">
    <location>
        <begin position="335"/>
        <end position="375"/>
    </location>
</feature>
<evidence type="ECO:0000313" key="3">
    <source>
        <dbReference type="EMBL" id="SIN13263.1"/>
    </source>
</evidence>
<reference evidence="4" key="1">
    <citation type="submission" date="2016-12" db="EMBL/GenBank/DDBJ databases">
        <authorList>
            <person name="Varghese N."/>
            <person name="Submissions S."/>
        </authorList>
    </citation>
    <scope>NUCLEOTIDE SEQUENCE [LARGE SCALE GENOMIC DNA]</scope>
    <source>
        <strain evidence="4">DSM 45599</strain>
    </source>
</reference>
<dbReference type="Proteomes" id="UP000185124">
    <property type="component" value="Unassembled WGS sequence"/>
</dbReference>
<evidence type="ECO:0000256" key="2">
    <source>
        <dbReference type="SAM" id="Phobius"/>
    </source>
</evidence>
<feature type="transmembrane region" description="Helical" evidence="2">
    <location>
        <begin position="50"/>
        <end position="75"/>
    </location>
</feature>
<proteinExistence type="predicted"/>
<feature type="transmembrane region" description="Helical" evidence="2">
    <location>
        <begin position="269"/>
        <end position="290"/>
    </location>
</feature>
<name>A0A1N5YUD8_9ACTN</name>
<feature type="transmembrane region" description="Helical" evidence="2">
    <location>
        <begin position="178"/>
        <end position="198"/>
    </location>
</feature>
<gene>
    <name evidence="3" type="ORF">SAMN04489832_3283</name>
</gene>
<dbReference type="EMBL" id="FSQT01000002">
    <property type="protein sequence ID" value="SIN13263.1"/>
    <property type="molecule type" value="Genomic_DNA"/>
</dbReference>